<feature type="DNA-binding region" description="Homeobox" evidence="6">
    <location>
        <begin position="153"/>
        <end position="212"/>
    </location>
</feature>
<evidence type="ECO:0000256" key="2">
    <source>
        <dbReference type="ARBA" id="ARBA00006317"/>
    </source>
</evidence>
<dbReference type="GO" id="GO:0000981">
    <property type="term" value="F:DNA-binding transcription factor activity, RNA polymerase II-specific"/>
    <property type="evidence" value="ECO:0007669"/>
    <property type="project" value="InterPro"/>
</dbReference>
<evidence type="ECO:0000259" key="9">
    <source>
        <dbReference type="PROSITE" id="PS50071"/>
    </source>
</evidence>
<evidence type="ECO:0000313" key="10">
    <source>
        <dbReference type="EMBL" id="AKE07572.1"/>
    </source>
</evidence>
<evidence type="ECO:0000256" key="3">
    <source>
        <dbReference type="ARBA" id="ARBA00023125"/>
    </source>
</evidence>
<dbReference type="InterPro" id="IPR009057">
    <property type="entry name" value="Homeodomain-like_sf"/>
</dbReference>
<proteinExistence type="evidence at transcript level"/>
<evidence type="ECO:0000256" key="4">
    <source>
        <dbReference type="ARBA" id="ARBA00023155"/>
    </source>
</evidence>
<dbReference type="PANTHER" id="PTHR45874:SF4">
    <property type="entry name" value="HOMEOBOX PROTEIN ABDOMINAL-B"/>
    <property type="match status" value="1"/>
</dbReference>
<gene>
    <name evidence="10" type="primary">Post2</name>
</gene>
<dbReference type="InterPro" id="IPR001356">
    <property type="entry name" value="HD"/>
</dbReference>
<evidence type="ECO:0000256" key="6">
    <source>
        <dbReference type="PROSITE-ProRule" id="PRU00108"/>
    </source>
</evidence>
<feature type="compositionally biased region" description="Low complexity" evidence="8">
    <location>
        <begin position="140"/>
        <end position="150"/>
    </location>
</feature>
<dbReference type="SUPFAM" id="SSF46689">
    <property type="entry name" value="Homeodomain-like"/>
    <property type="match status" value="1"/>
</dbReference>
<evidence type="ECO:0000256" key="5">
    <source>
        <dbReference type="ARBA" id="ARBA00023242"/>
    </source>
</evidence>
<dbReference type="InterPro" id="IPR017970">
    <property type="entry name" value="Homeobox_CS"/>
</dbReference>
<keyword evidence="5 6" id="KW-0539">Nucleus</keyword>
<feature type="domain" description="Homeobox" evidence="9">
    <location>
        <begin position="151"/>
        <end position="211"/>
    </location>
</feature>
<dbReference type="PROSITE" id="PS00027">
    <property type="entry name" value="HOMEOBOX_1"/>
    <property type="match status" value="1"/>
</dbReference>
<dbReference type="CDD" id="cd00086">
    <property type="entry name" value="homeodomain"/>
    <property type="match status" value="1"/>
</dbReference>
<dbReference type="PANTHER" id="PTHR45874">
    <property type="entry name" value="HOMEOBOX PROTEIN ABDOMINAL-B"/>
    <property type="match status" value="1"/>
</dbReference>
<dbReference type="AlphaFoldDB" id="A0A0K0MIB9"/>
<organism evidence="10">
    <name type="scientific">Pantinonemertes californiensis</name>
    <dbReference type="NCBI Taxonomy" id="433740"/>
    <lineage>
        <taxon>Eukaryota</taxon>
        <taxon>Metazoa</taxon>
        <taxon>Spiralia</taxon>
        <taxon>Lophotrochozoa</taxon>
        <taxon>Nemertea</taxon>
        <taxon>Enopla</taxon>
        <taxon>Hoplonemertea</taxon>
        <taxon>Monostilifera</taxon>
        <taxon>Eumonostilifera</taxon>
        <taxon>Prosorhochmidae</taxon>
        <taxon>Pantinonemertes</taxon>
    </lineage>
</organism>
<protein>
    <submittedName>
        <fullName evidence="10">PbPost2 Hox protein</fullName>
    </submittedName>
</protein>
<evidence type="ECO:0000256" key="8">
    <source>
        <dbReference type="SAM" id="MobiDB-lite"/>
    </source>
</evidence>
<comment type="subcellular location">
    <subcellularLocation>
        <location evidence="1 6 7">Nucleus</location>
    </subcellularLocation>
</comment>
<keyword evidence="3 6" id="KW-0238">DNA-binding</keyword>
<comment type="similarity">
    <text evidence="2">Belongs to the Abd-B homeobox family.</text>
</comment>
<evidence type="ECO:0000256" key="7">
    <source>
        <dbReference type="RuleBase" id="RU000682"/>
    </source>
</evidence>
<evidence type="ECO:0000256" key="1">
    <source>
        <dbReference type="ARBA" id="ARBA00004123"/>
    </source>
</evidence>
<accession>A0A0K0MIB9</accession>
<feature type="region of interest" description="Disordered" evidence="8">
    <location>
        <begin position="219"/>
        <end position="255"/>
    </location>
</feature>
<dbReference type="EMBL" id="KP762166">
    <property type="protein sequence ID" value="AKE07572.1"/>
    <property type="molecule type" value="mRNA"/>
</dbReference>
<dbReference type="Pfam" id="PF00046">
    <property type="entry name" value="Homeodomain"/>
    <property type="match status" value="1"/>
</dbReference>
<reference evidence="10" key="1">
    <citation type="journal article" date="2015" name="Evodevo">
        <title>Expression of Hox, Cdx, and Six3/6 genes in the hoplonemertean Pantinonemertes californiensis offers insight into the evolution of maximally indirect development in the phylum Nemertea.</title>
        <authorList>
            <person name="Hiebert L.S."/>
            <person name="Maslakova S.A."/>
        </authorList>
    </citation>
    <scope>NUCLEOTIDE SEQUENCE</scope>
    <source>
        <strain evidence="10">PCA305940</strain>
    </source>
</reference>
<dbReference type="SMART" id="SM00389">
    <property type="entry name" value="HOX"/>
    <property type="match status" value="1"/>
</dbReference>
<sequence length="340" mass="39049">MDHSTNLLTHSRLPTYQPITSSSSLLPPQDSVNRPILGTQNAWNYPSSEAALPHNPCNFNYTNLTNANKTYGNFTSDFLPTCQQMQINQLNSLNTFSARGFPFYNDMYQSAHPTMGSGLFNDLNGSVPPIPRLSHEDISISENNNSSSNEPRTRKKRKPYTRYQTMVLENEFVASSYITRQKRWEISCKLHLSERQVKVWFQNRRMKRKKLNTRAKLKLEQEHDVSGSTQVSVKRESKNGSLPEMTSPHSDSEDSIASLDVDHVADQTADNQNPVMEQRTDNHGFMPFPINFRDHMGMPSMLPPYMDHRNFKEHYENVSQPHFVQHIKANANDFAKNLNL</sequence>
<dbReference type="GO" id="GO:0005634">
    <property type="term" value="C:nucleus"/>
    <property type="evidence" value="ECO:0007669"/>
    <property type="project" value="UniProtKB-SubCell"/>
</dbReference>
<dbReference type="PROSITE" id="PS50071">
    <property type="entry name" value="HOMEOBOX_2"/>
    <property type="match status" value="1"/>
</dbReference>
<dbReference type="InterPro" id="IPR020479">
    <property type="entry name" value="HD_metazoa"/>
</dbReference>
<dbReference type="Gene3D" id="1.10.10.60">
    <property type="entry name" value="Homeodomain-like"/>
    <property type="match status" value="1"/>
</dbReference>
<keyword evidence="4 6" id="KW-0371">Homeobox</keyword>
<dbReference type="InterPro" id="IPR046333">
    <property type="entry name" value="HXA10/ABDB-like"/>
</dbReference>
<feature type="region of interest" description="Disordered" evidence="8">
    <location>
        <begin position="131"/>
        <end position="159"/>
    </location>
</feature>
<dbReference type="GO" id="GO:0000978">
    <property type="term" value="F:RNA polymerase II cis-regulatory region sequence-specific DNA binding"/>
    <property type="evidence" value="ECO:0007669"/>
    <property type="project" value="TreeGrafter"/>
</dbReference>
<dbReference type="PRINTS" id="PR00024">
    <property type="entry name" value="HOMEOBOX"/>
</dbReference>
<name>A0A0K0MIB9_9BILA</name>